<dbReference type="Proteomes" id="UP001142372">
    <property type="component" value="Unassembled WGS sequence"/>
</dbReference>
<feature type="domain" description="Activator of Hsp90 ATPase homologue 1/2-like C-terminal" evidence="2">
    <location>
        <begin position="25"/>
        <end position="136"/>
    </location>
</feature>
<protein>
    <recommendedName>
        <fullName evidence="2">Activator of Hsp90 ATPase homologue 1/2-like C-terminal domain-containing protein</fullName>
    </recommendedName>
</protein>
<evidence type="ECO:0000256" key="1">
    <source>
        <dbReference type="ARBA" id="ARBA00006817"/>
    </source>
</evidence>
<reference evidence="3" key="2">
    <citation type="submission" date="2023-01" db="EMBL/GenBank/DDBJ databases">
        <authorList>
            <person name="Sun Q."/>
            <person name="Evtushenko L."/>
        </authorList>
    </citation>
    <scope>NUCLEOTIDE SEQUENCE</scope>
    <source>
        <strain evidence="3">VKM Ac-1401</strain>
    </source>
</reference>
<comment type="caution">
    <text evidence="3">The sequence shown here is derived from an EMBL/GenBank/DDBJ whole genome shotgun (WGS) entry which is preliminary data.</text>
</comment>
<keyword evidence="4" id="KW-1185">Reference proteome</keyword>
<dbReference type="EMBL" id="BSEN01000006">
    <property type="protein sequence ID" value="GLJ76041.1"/>
    <property type="molecule type" value="Genomic_DNA"/>
</dbReference>
<organism evidence="3 4">
    <name type="scientific">Leifsonia poae</name>
    <dbReference type="NCBI Taxonomy" id="110933"/>
    <lineage>
        <taxon>Bacteria</taxon>
        <taxon>Bacillati</taxon>
        <taxon>Actinomycetota</taxon>
        <taxon>Actinomycetes</taxon>
        <taxon>Micrococcales</taxon>
        <taxon>Microbacteriaceae</taxon>
        <taxon>Leifsonia</taxon>
    </lineage>
</organism>
<dbReference type="Gene3D" id="3.30.530.20">
    <property type="match status" value="1"/>
</dbReference>
<gene>
    <name evidence="3" type="ORF">GCM10017584_16150</name>
</gene>
<name>A0A9W6H8U1_9MICO</name>
<dbReference type="Pfam" id="PF08327">
    <property type="entry name" value="AHSA1"/>
    <property type="match status" value="1"/>
</dbReference>
<evidence type="ECO:0000313" key="3">
    <source>
        <dbReference type="EMBL" id="GLJ76041.1"/>
    </source>
</evidence>
<comment type="similarity">
    <text evidence="1">Belongs to the AHA1 family.</text>
</comment>
<dbReference type="CDD" id="cd08899">
    <property type="entry name" value="SRPBCC_CalC_Aha1-like_6"/>
    <property type="match status" value="1"/>
</dbReference>
<dbReference type="SUPFAM" id="SSF55961">
    <property type="entry name" value="Bet v1-like"/>
    <property type="match status" value="1"/>
</dbReference>
<proteinExistence type="inferred from homology"/>
<evidence type="ECO:0000259" key="2">
    <source>
        <dbReference type="Pfam" id="PF08327"/>
    </source>
</evidence>
<dbReference type="InterPro" id="IPR013538">
    <property type="entry name" value="ASHA1/2-like_C"/>
</dbReference>
<dbReference type="InterPro" id="IPR023393">
    <property type="entry name" value="START-like_dom_sf"/>
</dbReference>
<reference evidence="3" key="1">
    <citation type="journal article" date="2014" name="Int. J. Syst. Evol. Microbiol.">
        <title>Complete genome sequence of Corynebacterium casei LMG S-19264T (=DSM 44701T), isolated from a smear-ripened cheese.</title>
        <authorList>
            <consortium name="US DOE Joint Genome Institute (JGI-PGF)"/>
            <person name="Walter F."/>
            <person name="Albersmeier A."/>
            <person name="Kalinowski J."/>
            <person name="Ruckert C."/>
        </authorList>
    </citation>
    <scope>NUCLEOTIDE SEQUENCE</scope>
    <source>
        <strain evidence="3">VKM Ac-1401</strain>
    </source>
</reference>
<evidence type="ECO:0000313" key="4">
    <source>
        <dbReference type="Proteomes" id="UP001142372"/>
    </source>
</evidence>
<sequence>MMPQPTGRLVRKDDGVYVVLDRIFKAPIEDVWSYFTRSPRLAEWVGEYTGLPSTGAVRFRMTAEGDDAPWENVSILECVAPHKFAADVGPAGDSWRMYWHLTESSGHTTLTFAQRLRSLTEEADVGVGWDYYLDRLIAARAGRPMPDWNDYHPAMLEHYQNLCRELDKDIRVEHATLHAVEQERNGTAG</sequence>
<dbReference type="AlphaFoldDB" id="A0A9W6H8U1"/>
<accession>A0A9W6H8U1</accession>